<reference evidence="2" key="1">
    <citation type="submission" date="2009-09" db="EMBL/GenBank/DDBJ databases">
        <title>The complete chromosome of Sebaldella termitidis ATCC 33386.</title>
        <authorList>
            <consortium name="US DOE Joint Genome Institute (JGI-PGF)"/>
            <person name="Lucas S."/>
            <person name="Copeland A."/>
            <person name="Lapidus A."/>
            <person name="Glavina del Rio T."/>
            <person name="Dalin E."/>
            <person name="Tice H."/>
            <person name="Bruce D."/>
            <person name="Goodwin L."/>
            <person name="Pitluck S."/>
            <person name="Kyrpides N."/>
            <person name="Mavromatis K."/>
            <person name="Ivanova N."/>
            <person name="Mikhailova N."/>
            <person name="Sims D."/>
            <person name="Meincke L."/>
            <person name="Brettin T."/>
            <person name="Detter J.C."/>
            <person name="Han C."/>
            <person name="Larimer F."/>
            <person name="Land M."/>
            <person name="Hauser L."/>
            <person name="Markowitz V."/>
            <person name="Cheng J.F."/>
            <person name="Hugenholtz P."/>
            <person name="Woyke T."/>
            <person name="Wu D."/>
            <person name="Eisen J.A."/>
        </authorList>
    </citation>
    <scope>NUCLEOTIDE SEQUENCE [LARGE SCALE GENOMIC DNA]</scope>
    <source>
        <strain evidence="2">ATCC 33386 / NCTC 11300</strain>
    </source>
</reference>
<dbReference type="Proteomes" id="UP000000845">
    <property type="component" value="Chromosome"/>
</dbReference>
<dbReference type="AlphaFoldDB" id="D1AHN9"/>
<dbReference type="RefSeq" id="WP_012860869.1">
    <property type="nucleotide sequence ID" value="NC_013517.1"/>
</dbReference>
<dbReference type="eggNOG" id="ENOG502Z8YX">
    <property type="taxonomic scope" value="Bacteria"/>
</dbReference>
<gene>
    <name evidence="1" type="ordered locus">Sterm_1410</name>
</gene>
<dbReference type="Pfam" id="PF10991">
    <property type="entry name" value="Enc34_ssDNA-bd"/>
    <property type="match status" value="1"/>
</dbReference>
<dbReference type="EMBL" id="CP001739">
    <property type="protein sequence ID" value="ACZ08273.1"/>
    <property type="molecule type" value="Genomic_DNA"/>
</dbReference>
<dbReference type="KEGG" id="str:Sterm_1410"/>
<evidence type="ECO:0008006" key="3">
    <source>
        <dbReference type="Google" id="ProtNLM"/>
    </source>
</evidence>
<proteinExistence type="predicted"/>
<dbReference type="InterPro" id="IPR012340">
    <property type="entry name" value="NA-bd_OB-fold"/>
</dbReference>
<dbReference type="InterPro" id="IPR022595">
    <property type="entry name" value="Enc34_ssDNA-bd"/>
</dbReference>
<reference evidence="1 2" key="2">
    <citation type="journal article" date="2010" name="Stand. Genomic Sci.">
        <title>Complete genome sequence of Sebaldella termitidis type strain (NCTC 11300).</title>
        <authorList>
            <person name="Harmon-Smith M."/>
            <person name="Celia L."/>
            <person name="Chertkov O."/>
            <person name="Lapidus A."/>
            <person name="Copeland A."/>
            <person name="Glavina Del Rio T."/>
            <person name="Nolan M."/>
            <person name="Lucas S."/>
            <person name="Tice H."/>
            <person name="Cheng J.F."/>
            <person name="Han C."/>
            <person name="Detter J.C."/>
            <person name="Bruce D."/>
            <person name="Goodwin L."/>
            <person name="Pitluck S."/>
            <person name="Pati A."/>
            <person name="Liolios K."/>
            <person name="Ivanova N."/>
            <person name="Mavromatis K."/>
            <person name="Mikhailova N."/>
            <person name="Chen A."/>
            <person name="Palaniappan K."/>
            <person name="Land M."/>
            <person name="Hauser L."/>
            <person name="Chang Y.J."/>
            <person name="Jeffries C.D."/>
            <person name="Brettin T."/>
            <person name="Goker M."/>
            <person name="Beck B."/>
            <person name="Bristow J."/>
            <person name="Eisen J.A."/>
            <person name="Markowitz V."/>
            <person name="Hugenholtz P."/>
            <person name="Kyrpides N.C."/>
            <person name="Klenk H.P."/>
            <person name="Chen F."/>
        </authorList>
    </citation>
    <scope>NUCLEOTIDE SEQUENCE [LARGE SCALE GENOMIC DNA]</scope>
    <source>
        <strain evidence="2">ATCC 33386 / NCTC 11300</strain>
    </source>
</reference>
<evidence type="ECO:0000313" key="1">
    <source>
        <dbReference type="EMBL" id="ACZ08273.1"/>
    </source>
</evidence>
<name>D1AHN9_SEBTE</name>
<keyword evidence="2" id="KW-1185">Reference proteome</keyword>
<accession>D1AHN9</accession>
<dbReference type="SUPFAM" id="SSF50249">
    <property type="entry name" value="Nucleic acid-binding proteins"/>
    <property type="match status" value="1"/>
</dbReference>
<protein>
    <recommendedName>
        <fullName evidence="3">DUF2815 family protein</fullName>
    </recommendedName>
</protein>
<dbReference type="Gene3D" id="2.40.50.140">
    <property type="entry name" value="Nucleic acid-binding proteins"/>
    <property type="match status" value="1"/>
</dbReference>
<organism evidence="1 2">
    <name type="scientific">Sebaldella termitidis (strain ATCC 33386 / NCTC 11300)</name>
    <dbReference type="NCBI Taxonomy" id="526218"/>
    <lineage>
        <taxon>Bacteria</taxon>
        <taxon>Fusobacteriati</taxon>
        <taxon>Fusobacteriota</taxon>
        <taxon>Fusobacteriia</taxon>
        <taxon>Fusobacteriales</taxon>
        <taxon>Leptotrichiaceae</taxon>
        <taxon>Sebaldella</taxon>
    </lineage>
</organism>
<dbReference type="STRING" id="526218.Sterm_1410"/>
<sequence length="195" mass="20973">MNLKKTEAVTGKVRLNFPALFTPVAMDKNKPEDKKYGCQILVPKSDKATMDRLKAAIDEAVKSGISGAWGGVTPAIIHKPVHDGDGTKPVSGESYGDECKDHYVLNATANVNYPPDVVDTQLNPILNQSEIYSGVYARVLLNFYPYNYQGKKGIGVSIGNVQKIADGTPLGGAPKKSADVFGEVKYDDLTGEVIV</sequence>
<dbReference type="SMR" id="D1AHN9"/>
<dbReference type="HOGENOM" id="CLU_087553_0_0_0"/>
<evidence type="ECO:0000313" key="2">
    <source>
        <dbReference type="Proteomes" id="UP000000845"/>
    </source>
</evidence>